<comment type="caution">
    <text evidence="2">The sequence shown here is derived from an EMBL/GenBank/DDBJ whole genome shotgun (WGS) entry which is preliminary data.</text>
</comment>
<accession>A0A2H0DYB6</accession>
<evidence type="ECO:0000256" key="1">
    <source>
        <dbReference type="SAM" id="Phobius"/>
    </source>
</evidence>
<protein>
    <submittedName>
        <fullName evidence="2">Uncharacterized protein</fullName>
    </submittedName>
</protein>
<evidence type="ECO:0000313" key="3">
    <source>
        <dbReference type="Proteomes" id="UP000231143"/>
    </source>
</evidence>
<proteinExistence type="predicted"/>
<dbReference type="Proteomes" id="UP000231143">
    <property type="component" value="Unassembled WGS sequence"/>
</dbReference>
<evidence type="ECO:0000313" key="2">
    <source>
        <dbReference type="EMBL" id="PIP87166.1"/>
    </source>
</evidence>
<keyword evidence="1" id="KW-0812">Transmembrane</keyword>
<feature type="transmembrane region" description="Helical" evidence="1">
    <location>
        <begin position="6"/>
        <end position="23"/>
    </location>
</feature>
<dbReference type="AlphaFoldDB" id="A0A2H0DYB6"/>
<name>A0A2H0DYB6_9BACT</name>
<gene>
    <name evidence="2" type="ORF">COW81_01690</name>
</gene>
<sequence>MTLELILFLVSIIGIGIMFYIKVREINHGYVAYPEKVRDSLDTFVERVTDDAHNFSQKINHISMAAVVTRMMRTITMSFRLMYKTALMSENKIINFIKGRRTLNRNGHRSEFLEQIEEHKKENGGEIEE</sequence>
<keyword evidence="1" id="KW-1133">Transmembrane helix</keyword>
<dbReference type="EMBL" id="PCTT01000022">
    <property type="protein sequence ID" value="PIP87166.1"/>
    <property type="molecule type" value="Genomic_DNA"/>
</dbReference>
<organism evidence="2 3">
    <name type="scientific">Candidatus Campbellbacteria bacterium CG22_combo_CG10-13_8_21_14_all_36_13</name>
    <dbReference type="NCBI Taxonomy" id="1974529"/>
    <lineage>
        <taxon>Bacteria</taxon>
        <taxon>Candidatus Campbelliibacteriota</taxon>
    </lineage>
</organism>
<reference evidence="2 3" key="1">
    <citation type="submission" date="2017-09" db="EMBL/GenBank/DDBJ databases">
        <title>Depth-based differentiation of microbial function through sediment-hosted aquifers and enrichment of novel symbionts in the deep terrestrial subsurface.</title>
        <authorList>
            <person name="Probst A.J."/>
            <person name="Ladd B."/>
            <person name="Jarett J.K."/>
            <person name="Geller-Mcgrath D.E."/>
            <person name="Sieber C.M."/>
            <person name="Emerson J.B."/>
            <person name="Anantharaman K."/>
            <person name="Thomas B.C."/>
            <person name="Malmstrom R."/>
            <person name="Stieglmeier M."/>
            <person name="Klingl A."/>
            <person name="Woyke T."/>
            <person name="Ryan C.M."/>
            <person name="Banfield J.F."/>
        </authorList>
    </citation>
    <scope>NUCLEOTIDE SEQUENCE [LARGE SCALE GENOMIC DNA]</scope>
    <source>
        <strain evidence="2">CG22_combo_CG10-13_8_21_14_all_36_13</strain>
    </source>
</reference>
<keyword evidence="1" id="KW-0472">Membrane</keyword>